<feature type="region of interest" description="Disordered" evidence="1">
    <location>
        <begin position="63"/>
        <end position="98"/>
    </location>
</feature>
<dbReference type="Proteomes" id="UP001530293">
    <property type="component" value="Unassembled WGS sequence"/>
</dbReference>
<proteinExistence type="predicted"/>
<feature type="region of interest" description="Disordered" evidence="1">
    <location>
        <begin position="1"/>
        <end position="29"/>
    </location>
</feature>
<evidence type="ECO:0000256" key="1">
    <source>
        <dbReference type="SAM" id="MobiDB-lite"/>
    </source>
</evidence>
<accession>A0ABD3MZR2</accession>
<evidence type="ECO:0000313" key="3">
    <source>
        <dbReference type="Proteomes" id="UP001530293"/>
    </source>
</evidence>
<gene>
    <name evidence="2" type="ORF">ACHAWU_008794</name>
</gene>
<name>A0ABD3MZR2_9STRA</name>
<dbReference type="EMBL" id="JALLBG020000055">
    <property type="protein sequence ID" value="KAL3769385.1"/>
    <property type="molecule type" value="Genomic_DNA"/>
</dbReference>
<reference evidence="2 3" key="1">
    <citation type="submission" date="2024-10" db="EMBL/GenBank/DDBJ databases">
        <title>Updated reference genomes for cyclostephanoid diatoms.</title>
        <authorList>
            <person name="Roberts W.R."/>
            <person name="Alverson A.J."/>
        </authorList>
    </citation>
    <scope>NUCLEOTIDE SEQUENCE [LARGE SCALE GENOMIC DNA]</scope>
    <source>
        <strain evidence="2 3">AJA232-27</strain>
    </source>
</reference>
<feature type="compositionally biased region" description="Polar residues" evidence="1">
    <location>
        <begin position="78"/>
        <end position="89"/>
    </location>
</feature>
<organism evidence="2 3">
    <name type="scientific">Discostella pseudostelligera</name>
    <dbReference type="NCBI Taxonomy" id="259834"/>
    <lineage>
        <taxon>Eukaryota</taxon>
        <taxon>Sar</taxon>
        <taxon>Stramenopiles</taxon>
        <taxon>Ochrophyta</taxon>
        <taxon>Bacillariophyta</taxon>
        <taxon>Coscinodiscophyceae</taxon>
        <taxon>Thalassiosirophycidae</taxon>
        <taxon>Stephanodiscales</taxon>
        <taxon>Stephanodiscaceae</taxon>
        <taxon>Discostella</taxon>
    </lineage>
</organism>
<keyword evidence="3" id="KW-1185">Reference proteome</keyword>
<feature type="compositionally biased region" description="Low complexity" evidence="1">
    <location>
        <begin position="8"/>
        <end position="29"/>
    </location>
</feature>
<evidence type="ECO:0000313" key="2">
    <source>
        <dbReference type="EMBL" id="KAL3769385.1"/>
    </source>
</evidence>
<comment type="caution">
    <text evidence="2">The sequence shown here is derived from an EMBL/GenBank/DDBJ whole genome shotgun (WGS) entry which is preliminary data.</text>
</comment>
<dbReference type="AlphaFoldDB" id="A0ABD3MZR2"/>
<feature type="non-terminal residue" evidence="2">
    <location>
        <position position="1"/>
    </location>
</feature>
<protein>
    <submittedName>
        <fullName evidence="2">Uncharacterized protein</fullName>
    </submittedName>
</protein>
<sequence length="475" mass="53083">GDDKKDASSSSTSINKTSGTGTTATATSTRKYIGHGRFMNDGEQNEGGLFDVNNYFTSFNKNNINNENNDDDDGEKSIPTTDDTNNKQSLPKAKQPPASIMKRMTYQEIIASNNARLCPKLLLTQRAIQSFIYLLEECRDPHSGKWIEDFLGLPDLGNYHGTGAINITKYPAWDSVLYDIMNQPNTHVTVSAKRRGRGHGGWSKNNPFLEERYVEFKIDIRPASLVQRLLSVRGQLASEFERDLDIITMVDDRIMDSYFDKLRTTASLSEKDGKASAAALASSSFDRISIDILTNITEGQGTSSSPFRRGNFDLLYSLSTLASAHRLLRELQQSVSSSSTSSTKADDINFHFFKRFYTERVSEYFDGDQPFGRGDDFIDALLTTPPSLVEMSDGVGVIDPLAIVERIIEIRTMVAREWKSMMRDEVKNDHLVMNDVLFRVMMGRTMEESGGDGMAGEIQEETTVDELANTTGEFE</sequence>